<keyword evidence="2" id="KW-1185">Reference proteome</keyword>
<dbReference type="Proteomes" id="UP001595900">
    <property type="component" value="Unassembled WGS sequence"/>
</dbReference>
<evidence type="ECO:0000313" key="2">
    <source>
        <dbReference type="Proteomes" id="UP001595900"/>
    </source>
</evidence>
<gene>
    <name evidence="1" type="primary">rhuM</name>
    <name evidence="1" type="ORF">ACFOYW_06675</name>
</gene>
<dbReference type="RefSeq" id="WP_390228026.1">
    <property type="nucleotide sequence ID" value="NZ_JBHSCN010000004.1"/>
</dbReference>
<dbReference type="PANTHER" id="PTHR35810:SF1">
    <property type="entry name" value="CYTOPLASMIC PROTEIN"/>
    <property type="match status" value="1"/>
</dbReference>
<comment type="caution">
    <text evidence="1">The sequence shown here is derived from an EMBL/GenBank/DDBJ whole genome shotgun (WGS) entry which is preliminary data.</text>
</comment>
<dbReference type="EMBL" id="JBHSCN010000004">
    <property type="protein sequence ID" value="MFC4243051.1"/>
    <property type="molecule type" value="Genomic_DNA"/>
</dbReference>
<sequence length="118" mass="13370">MESAERSPEIALYESADGSVSLEVTTDAETAWLTQEQMSTLFGRERSVISRHVANAEREELDGLPTRAKFARVQGEGGRRVEREIEHFNLDTVISVGYRVKSAEGVRFRRWASDVLKR</sequence>
<protein>
    <submittedName>
        <fullName evidence="1">RhuM family protein</fullName>
    </submittedName>
</protein>
<dbReference type="InterPro" id="IPR011204">
    <property type="entry name" value="Virulence_RhuM-like"/>
</dbReference>
<organism evidence="1 2">
    <name type="scientific">Gryllotalpicola reticulitermitis</name>
    <dbReference type="NCBI Taxonomy" id="1184153"/>
    <lineage>
        <taxon>Bacteria</taxon>
        <taxon>Bacillati</taxon>
        <taxon>Actinomycetota</taxon>
        <taxon>Actinomycetes</taxon>
        <taxon>Micrococcales</taxon>
        <taxon>Microbacteriaceae</taxon>
        <taxon>Gryllotalpicola</taxon>
    </lineage>
</organism>
<dbReference type="Pfam" id="PF13310">
    <property type="entry name" value="Virulence_RhuM"/>
    <property type="match status" value="1"/>
</dbReference>
<reference evidence="2" key="1">
    <citation type="journal article" date="2019" name="Int. J. Syst. Evol. Microbiol.">
        <title>The Global Catalogue of Microorganisms (GCM) 10K type strain sequencing project: providing services to taxonomists for standard genome sequencing and annotation.</title>
        <authorList>
            <consortium name="The Broad Institute Genomics Platform"/>
            <consortium name="The Broad Institute Genome Sequencing Center for Infectious Disease"/>
            <person name="Wu L."/>
            <person name="Ma J."/>
        </authorList>
    </citation>
    <scope>NUCLEOTIDE SEQUENCE [LARGE SCALE GENOMIC DNA]</scope>
    <source>
        <strain evidence="2">CGMCC 1.10363</strain>
    </source>
</reference>
<dbReference type="PANTHER" id="PTHR35810">
    <property type="entry name" value="CYTOPLASMIC PROTEIN-RELATED"/>
    <property type="match status" value="1"/>
</dbReference>
<proteinExistence type="predicted"/>
<evidence type="ECO:0000313" key="1">
    <source>
        <dbReference type="EMBL" id="MFC4243051.1"/>
    </source>
</evidence>
<accession>A0ABV8Q6E1</accession>
<name>A0ABV8Q6E1_9MICO</name>